<dbReference type="InterPro" id="IPR047960">
    <property type="entry name" value="Transpos_IS1380"/>
</dbReference>
<organism evidence="2 3">
    <name type="scientific">Telmatocola sphagniphila</name>
    <dbReference type="NCBI Taxonomy" id="1123043"/>
    <lineage>
        <taxon>Bacteria</taxon>
        <taxon>Pseudomonadati</taxon>
        <taxon>Planctomycetota</taxon>
        <taxon>Planctomycetia</taxon>
        <taxon>Gemmatales</taxon>
        <taxon>Gemmataceae</taxon>
    </lineage>
</organism>
<reference evidence="2" key="1">
    <citation type="submission" date="2021-05" db="EMBL/GenBank/DDBJ databases">
        <title>Complete genome sequence of the cellulolytic planctomycete Telmatocola sphagniphila SP2T and characterization of the first cellulase from planctomycetes.</title>
        <authorList>
            <person name="Rakitin A.L."/>
            <person name="Beletsky A.V."/>
            <person name="Naumoff D.G."/>
            <person name="Kulichevskaya I.S."/>
            <person name="Mardanov A.V."/>
            <person name="Ravin N.V."/>
            <person name="Dedysh S.N."/>
        </authorList>
    </citation>
    <scope>NUCLEOTIDE SEQUENCE</scope>
    <source>
        <strain evidence="2">SP2T</strain>
    </source>
</reference>
<name>A0A8E6B9X9_9BACT</name>
<keyword evidence="3" id="KW-1185">Reference proteome</keyword>
<dbReference type="Pfam" id="PF13701">
    <property type="entry name" value="DDE_Tnp_1_4"/>
    <property type="match status" value="1"/>
</dbReference>
<evidence type="ECO:0000313" key="2">
    <source>
        <dbReference type="EMBL" id="QVL34441.1"/>
    </source>
</evidence>
<dbReference type="NCBIfam" id="NF033539">
    <property type="entry name" value="transpos_IS1380"/>
    <property type="match status" value="1"/>
</dbReference>
<gene>
    <name evidence="2" type="ORF">KIH39_11190</name>
</gene>
<protein>
    <submittedName>
        <fullName evidence="2">IS1380 family transposase</fullName>
    </submittedName>
</protein>
<dbReference type="KEGG" id="tsph:KIH39_11190"/>
<sequence length="573" mass="64391">MNVIFGRWFQKCKSRIERRLAKREAAMTFAPSFDASNIHYEVSERVGAISCGGLGAMHLLARRIGLIDDIDEKLHLLQFQRPYSESDHVLAIAYNSLCGGTCLQDMELRRTDENFLNALGTQRFPDPTTSGDFCRRFDSGSIQALIDAFNQTRLRVWSKQPDSFWECAKIDADGSFTQTRGERKAGMDINYNRDWCYHPLAVTLANTGETLSIVNRPGNRPSHEGAAVELDRALLLCLQAGFRRIVFRGDTDFSQTTRLDGWDANAKVRFYFGYDSKQNLEAIAENLPEAAWHKLERPAQYSAKAKLRHRRENTKERIVQEREFVNVKLISEAVAEFEYQPTACRRAYRLVVIRKNLSVEKGESVLYPDERYFFYITNDRECTAAEVVYEANDRCNQENLIAQLKGGCRALHAAARSGKQLGVHGDGLPGLELESLVGLDVAGNSWSLAGKASGPEAVGFENGIQNLPQCVHASALSDRPEGRPHRLSIARLEPALANLLPTTESTEVLIVRPTEVGIRMSRSDKTPRAIRGKEECLKNRSMRSAERKAPARRTHRTISLKLPTELASKTSLV</sequence>
<evidence type="ECO:0000259" key="1">
    <source>
        <dbReference type="Pfam" id="PF13701"/>
    </source>
</evidence>
<feature type="domain" description="Transposase DDE" evidence="1">
    <location>
        <begin position="50"/>
        <end position="408"/>
    </location>
</feature>
<dbReference type="EMBL" id="CP074694">
    <property type="protein sequence ID" value="QVL34441.1"/>
    <property type="molecule type" value="Genomic_DNA"/>
</dbReference>
<dbReference type="Proteomes" id="UP000676194">
    <property type="component" value="Chromosome"/>
</dbReference>
<proteinExistence type="predicted"/>
<dbReference type="AlphaFoldDB" id="A0A8E6B9X9"/>
<accession>A0A8E6B9X9</accession>
<dbReference type="InterPro" id="IPR025668">
    <property type="entry name" value="Tnp_DDE_dom"/>
</dbReference>
<evidence type="ECO:0000313" key="3">
    <source>
        <dbReference type="Proteomes" id="UP000676194"/>
    </source>
</evidence>